<dbReference type="InterPro" id="IPR051704">
    <property type="entry name" value="FAD_aromatic-hydroxylase"/>
</dbReference>
<name>A0ABS1VHE9_9ACTN</name>
<dbReference type="InterPro" id="IPR036188">
    <property type="entry name" value="FAD/NAD-bd_sf"/>
</dbReference>
<dbReference type="PRINTS" id="PR00420">
    <property type="entry name" value="RNGMNOXGNASE"/>
</dbReference>
<dbReference type="RefSeq" id="WP_202990480.1">
    <property type="nucleotide sequence ID" value="NZ_JAENHO010000002.1"/>
</dbReference>
<feature type="domain" description="FAD-binding" evidence="1">
    <location>
        <begin position="2"/>
        <end position="318"/>
    </location>
</feature>
<keyword evidence="2" id="KW-0560">Oxidoreductase</keyword>
<evidence type="ECO:0000259" key="1">
    <source>
        <dbReference type="Pfam" id="PF01494"/>
    </source>
</evidence>
<reference evidence="2 3" key="1">
    <citation type="submission" date="2021-01" db="EMBL/GenBank/DDBJ databases">
        <title>Actinoplanes sp. nov. LDG1-01 isolated from lichen.</title>
        <authorList>
            <person name="Saeng-In P."/>
            <person name="Phongsopitanun W."/>
            <person name="Kanchanasin P."/>
            <person name="Yuki M."/>
            <person name="Kudo T."/>
            <person name="Ohkuma M."/>
            <person name="Tanasupawat S."/>
        </authorList>
    </citation>
    <scope>NUCLEOTIDE SEQUENCE [LARGE SCALE GENOMIC DNA]</scope>
    <source>
        <strain evidence="2 3">LDG1-01</strain>
    </source>
</reference>
<dbReference type="Proteomes" id="UP000598996">
    <property type="component" value="Unassembled WGS sequence"/>
</dbReference>
<dbReference type="SUPFAM" id="SSF51905">
    <property type="entry name" value="FAD/NAD(P)-binding domain"/>
    <property type="match status" value="1"/>
</dbReference>
<accession>A0ABS1VHE9</accession>
<proteinExistence type="predicted"/>
<dbReference type="EMBL" id="JAENHO010000002">
    <property type="protein sequence ID" value="MBL7254141.1"/>
    <property type="molecule type" value="Genomic_DNA"/>
</dbReference>
<comment type="caution">
    <text evidence="2">The sequence shown here is derived from an EMBL/GenBank/DDBJ whole genome shotgun (WGS) entry which is preliminary data.</text>
</comment>
<sequence length="398" mass="42164">MRVLISGGGIAGPALAWWLHRAGADVTIVERAPGPRPGGHAVDVRGTARTVVERMGLMPAVRAQRVDERGIALVDARDRRLASMPAGLFGGEGIVAEIEISRGDLAGILLEATAATTEYRYGNQITALRQDDDGVDVTFASGGTERFDIVVGADGVHSGVRALAFGPESDFVRPLGGYGTYFTVPDPGDLDHWFLMFNAPGGRVAGLRPERGGTAKASLSFRTPERLGRLDRASRQRLLAERFAGVGWRVPSLLAALPEAGDFFFDSIDQVRVDRWSRGRVVLLGDAGYCGSPLAGLGTSMSLVGAYVLAGELAAAADPAAAFTAYQSTMAAYVADGTELPPGGMAAFAPGNRLMIRMRALSMRSMGRWPMKQLLAKQFAKSDAITLPDYAALAPHHS</sequence>
<evidence type="ECO:0000313" key="3">
    <source>
        <dbReference type="Proteomes" id="UP000598996"/>
    </source>
</evidence>
<dbReference type="Gene3D" id="3.30.9.10">
    <property type="entry name" value="D-Amino Acid Oxidase, subunit A, domain 2"/>
    <property type="match status" value="1"/>
</dbReference>
<organism evidence="2 3">
    <name type="scientific">Paractinoplanes lichenicola</name>
    <dbReference type="NCBI Taxonomy" id="2802976"/>
    <lineage>
        <taxon>Bacteria</taxon>
        <taxon>Bacillati</taxon>
        <taxon>Actinomycetota</taxon>
        <taxon>Actinomycetes</taxon>
        <taxon>Micromonosporales</taxon>
        <taxon>Micromonosporaceae</taxon>
        <taxon>Paractinoplanes</taxon>
    </lineage>
</organism>
<protein>
    <submittedName>
        <fullName evidence="2">FAD-dependent monooxygenase</fullName>
    </submittedName>
</protein>
<gene>
    <name evidence="2" type="ORF">JKJ07_07440</name>
</gene>
<evidence type="ECO:0000313" key="2">
    <source>
        <dbReference type="EMBL" id="MBL7254141.1"/>
    </source>
</evidence>
<dbReference type="Gene3D" id="3.50.50.60">
    <property type="entry name" value="FAD/NAD(P)-binding domain"/>
    <property type="match status" value="1"/>
</dbReference>
<dbReference type="PANTHER" id="PTHR46865">
    <property type="entry name" value="OXIDOREDUCTASE-RELATED"/>
    <property type="match status" value="1"/>
</dbReference>
<dbReference type="InterPro" id="IPR002938">
    <property type="entry name" value="FAD-bd"/>
</dbReference>
<dbReference type="PANTHER" id="PTHR46865:SF2">
    <property type="entry name" value="MONOOXYGENASE"/>
    <property type="match status" value="1"/>
</dbReference>
<dbReference type="GO" id="GO:0004497">
    <property type="term" value="F:monooxygenase activity"/>
    <property type="evidence" value="ECO:0007669"/>
    <property type="project" value="UniProtKB-KW"/>
</dbReference>
<dbReference type="Pfam" id="PF01494">
    <property type="entry name" value="FAD_binding_3"/>
    <property type="match status" value="1"/>
</dbReference>
<keyword evidence="3" id="KW-1185">Reference proteome</keyword>
<keyword evidence="2" id="KW-0503">Monooxygenase</keyword>